<dbReference type="Pfam" id="PF10419">
    <property type="entry name" value="TFIIIC_sub6"/>
    <property type="match status" value="1"/>
</dbReference>
<sequence>MDHADDDQWEYEYDETETEDFYITLDLSNVPNAQVPMVSQGRPGHPILLKSRLRALNAQRGQPTDISMDTSDGQETATMGELQIVGLHTTNPLVMHNGELLSCQWTSTIGSDMFFVKPDTSTSHLSEPLRSLPSVDLLAIGSAKLVARVGRLRPRDDLFDNSSEMQPATEPARLPSDAQNVGGPPMSAPGSEEQVVAEQVQPARMSFLTKLNQAKAKRGETSFLAVSNTSGGSRLVSKKGGEVSTPASQGTSQAHADTTMEGT</sequence>
<evidence type="ECO:0000313" key="4">
    <source>
        <dbReference type="Proteomes" id="UP001140560"/>
    </source>
</evidence>
<feature type="region of interest" description="Disordered" evidence="1">
    <location>
        <begin position="228"/>
        <end position="263"/>
    </location>
</feature>
<dbReference type="Proteomes" id="UP001140560">
    <property type="component" value="Unassembled WGS sequence"/>
</dbReference>
<dbReference type="AlphaFoldDB" id="A0A9W8YF39"/>
<gene>
    <name evidence="3" type="ORF">N0V83_001122</name>
</gene>
<reference evidence="3" key="1">
    <citation type="submission" date="2022-10" db="EMBL/GenBank/DDBJ databases">
        <title>Tapping the CABI collections for fungal endophytes: first genome assemblies for Collariella, Neodidymelliopsis, Ascochyta clinopodiicola, Didymella pomorum, Didymosphaeria variabile, Neocosmospora piperis and Neocucurbitaria cava.</title>
        <authorList>
            <person name="Hill R."/>
        </authorList>
    </citation>
    <scope>NUCLEOTIDE SEQUENCE</scope>
    <source>
        <strain evidence="3">IMI 356814</strain>
    </source>
</reference>
<feature type="compositionally biased region" description="Polar residues" evidence="1">
    <location>
        <begin position="245"/>
        <end position="263"/>
    </location>
</feature>
<dbReference type="InterPro" id="IPR019481">
    <property type="entry name" value="TFIIIC_triple_barrel"/>
</dbReference>
<feature type="domain" description="Transcription factor TFIIIC triple barrel" evidence="2">
    <location>
        <begin position="16"/>
        <end position="149"/>
    </location>
</feature>
<proteinExistence type="predicted"/>
<evidence type="ECO:0000256" key="1">
    <source>
        <dbReference type="SAM" id="MobiDB-lite"/>
    </source>
</evidence>
<organism evidence="3 4">
    <name type="scientific">Neocucurbitaria cava</name>
    <dbReference type="NCBI Taxonomy" id="798079"/>
    <lineage>
        <taxon>Eukaryota</taxon>
        <taxon>Fungi</taxon>
        <taxon>Dikarya</taxon>
        <taxon>Ascomycota</taxon>
        <taxon>Pezizomycotina</taxon>
        <taxon>Dothideomycetes</taxon>
        <taxon>Pleosporomycetidae</taxon>
        <taxon>Pleosporales</taxon>
        <taxon>Pleosporineae</taxon>
        <taxon>Cucurbitariaceae</taxon>
        <taxon>Neocucurbitaria</taxon>
    </lineage>
</organism>
<feature type="region of interest" description="Disordered" evidence="1">
    <location>
        <begin position="156"/>
        <end position="190"/>
    </location>
</feature>
<protein>
    <recommendedName>
        <fullName evidence="2">Transcription factor TFIIIC triple barrel domain-containing protein</fullName>
    </recommendedName>
</protein>
<dbReference type="OrthoDB" id="1877767at2759"/>
<dbReference type="EMBL" id="JAPEUY010000002">
    <property type="protein sequence ID" value="KAJ4375845.1"/>
    <property type="molecule type" value="Genomic_DNA"/>
</dbReference>
<name>A0A9W8YF39_9PLEO</name>
<evidence type="ECO:0000313" key="3">
    <source>
        <dbReference type="EMBL" id="KAJ4375845.1"/>
    </source>
</evidence>
<dbReference type="Gene3D" id="2.60.40.4370">
    <property type="match status" value="1"/>
</dbReference>
<comment type="caution">
    <text evidence="3">The sequence shown here is derived from an EMBL/GenBank/DDBJ whole genome shotgun (WGS) entry which is preliminary data.</text>
</comment>
<accession>A0A9W8YF39</accession>
<evidence type="ECO:0000259" key="2">
    <source>
        <dbReference type="Pfam" id="PF10419"/>
    </source>
</evidence>
<keyword evidence="4" id="KW-1185">Reference proteome</keyword>